<dbReference type="PANTHER" id="PTHR35046:SF9">
    <property type="entry name" value="RNA-DIRECTED DNA POLYMERASE"/>
    <property type="match status" value="1"/>
</dbReference>
<keyword evidence="2" id="KW-1185">Reference proteome</keyword>
<gene>
    <name evidence="1" type="ORF">OSB04_028729</name>
</gene>
<proteinExistence type="predicted"/>
<dbReference type="EMBL" id="JARYMX010000007">
    <property type="protein sequence ID" value="KAJ9542223.1"/>
    <property type="molecule type" value="Genomic_DNA"/>
</dbReference>
<dbReference type="PANTHER" id="PTHR35046">
    <property type="entry name" value="ZINC KNUCKLE (CCHC-TYPE) FAMILY PROTEIN"/>
    <property type="match status" value="1"/>
</dbReference>
<evidence type="ECO:0000313" key="2">
    <source>
        <dbReference type="Proteomes" id="UP001172457"/>
    </source>
</evidence>
<name>A0AA38SNQ5_9ASTR</name>
<dbReference type="CDD" id="cd00303">
    <property type="entry name" value="retropepsin_like"/>
    <property type="match status" value="1"/>
</dbReference>
<accession>A0AA38SNQ5</accession>
<protein>
    <submittedName>
        <fullName evidence="1">Uncharacterized protein</fullName>
    </submittedName>
</protein>
<organism evidence="1 2">
    <name type="scientific">Centaurea solstitialis</name>
    <name type="common">yellow star-thistle</name>
    <dbReference type="NCBI Taxonomy" id="347529"/>
    <lineage>
        <taxon>Eukaryota</taxon>
        <taxon>Viridiplantae</taxon>
        <taxon>Streptophyta</taxon>
        <taxon>Embryophyta</taxon>
        <taxon>Tracheophyta</taxon>
        <taxon>Spermatophyta</taxon>
        <taxon>Magnoliopsida</taxon>
        <taxon>eudicotyledons</taxon>
        <taxon>Gunneridae</taxon>
        <taxon>Pentapetalae</taxon>
        <taxon>asterids</taxon>
        <taxon>campanulids</taxon>
        <taxon>Asterales</taxon>
        <taxon>Asteraceae</taxon>
        <taxon>Carduoideae</taxon>
        <taxon>Cardueae</taxon>
        <taxon>Centaureinae</taxon>
        <taxon>Centaurea</taxon>
    </lineage>
</organism>
<reference evidence="1" key="1">
    <citation type="submission" date="2023-03" db="EMBL/GenBank/DDBJ databases">
        <title>Chromosome-scale reference genome and RAD-based genetic map of yellow starthistle (Centaurea solstitialis) reveal putative structural variation and QTLs associated with invader traits.</title>
        <authorList>
            <person name="Reatini B."/>
            <person name="Cang F.A."/>
            <person name="Jiang Q."/>
            <person name="Mckibben M.T.W."/>
            <person name="Barker M.S."/>
            <person name="Rieseberg L.H."/>
            <person name="Dlugosch K.M."/>
        </authorList>
    </citation>
    <scope>NUCLEOTIDE SEQUENCE</scope>
    <source>
        <strain evidence="1">CAN-66</strain>
        <tissue evidence="1">Leaf</tissue>
    </source>
</reference>
<dbReference type="AlphaFoldDB" id="A0AA38SNQ5"/>
<comment type="caution">
    <text evidence="1">The sequence shown here is derived from an EMBL/GenBank/DDBJ whole genome shotgun (WGS) entry which is preliminary data.</text>
</comment>
<dbReference type="Proteomes" id="UP001172457">
    <property type="component" value="Chromosome 7"/>
</dbReference>
<evidence type="ECO:0000313" key="1">
    <source>
        <dbReference type="EMBL" id="KAJ9542223.1"/>
    </source>
</evidence>
<sequence length="357" mass="40217">MLVDPFRVFPLRQLVSEQDSPVSSLTAYRQLTTTTDLAKMNVAVSTTLANLTATVNRLQPSSVNDNRHRRNRFEGPVKSPRNGYCNWVSFSSSKSKEDEEEGLQEKIDVALQRVLLSSKEESQHHNLFRSYCSVQKKVCNLVIDGRSSENLVSRKLVGYFNLPTQPYEAPYSLEWVDNGLQVCNTPYFRCVDREPHALGELWGPTRVLTNGGKGIHMPLCYKVIVTHTCPLPISIGKHYQEEILCDVLDMDVCHIMLGRSWQFDNYVTYKSQDNIVIFRCGDRKITMRGINGFAQKPPEKNEVLPNKVEGVVVLESQCEAYTGLKDSTTDFMLGKGGKGEVIEGIPEPPQEIVSVVL</sequence>